<accession>A0A7X1TME4</accession>
<evidence type="ECO:0000256" key="1">
    <source>
        <dbReference type="SAM" id="MobiDB-lite"/>
    </source>
</evidence>
<feature type="compositionally biased region" description="Polar residues" evidence="1">
    <location>
        <begin position="149"/>
        <end position="158"/>
    </location>
</feature>
<dbReference type="OrthoDB" id="4946483at2"/>
<dbReference type="AlphaFoldDB" id="A0A7X1TME4"/>
<keyword evidence="2" id="KW-1133">Transmembrane helix</keyword>
<organism evidence="3 4">
    <name type="scientific">Arthrobacter bussei</name>
    <dbReference type="NCBI Taxonomy" id="2594179"/>
    <lineage>
        <taxon>Bacteria</taxon>
        <taxon>Bacillati</taxon>
        <taxon>Actinomycetota</taxon>
        <taxon>Actinomycetes</taxon>
        <taxon>Micrococcales</taxon>
        <taxon>Micrococcaceae</taxon>
        <taxon>Arthrobacter</taxon>
    </lineage>
</organism>
<feature type="transmembrane region" description="Helical" evidence="2">
    <location>
        <begin position="30"/>
        <end position="50"/>
    </location>
</feature>
<dbReference type="RefSeq" id="WP_152811861.1">
    <property type="nucleotide sequence ID" value="NZ_VJXX01000001.1"/>
</dbReference>
<feature type="region of interest" description="Disordered" evidence="1">
    <location>
        <begin position="139"/>
        <end position="158"/>
    </location>
</feature>
<sequence length="158" mass="16612">MKRSAWAVTAVLVVLAVVSAWFFGLDARHAVVLVGAAFAAGIANGLLEAVDVSRARLMPLPVPVRGLAEIQALEFSLSSADPGMRAVLEVHGLAVDAARARPDVPRSPSFDAFVAQSQPAPLDHRTLRSLADELERIVLTPGATDAAPSPSNNSQETR</sequence>
<gene>
    <name evidence="3" type="ORF">FNH21_01765</name>
</gene>
<keyword evidence="4" id="KW-1185">Reference proteome</keyword>
<protein>
    <submittedName>
        <fullName evidence="3">Uncharacterized protein</fullName>
    </submittedName>
</protein>
<dbReference type="Proteomes" id="UP000326464">
    <property type="component" value="Unassembled WGS sequence"/>
</dbReference>
<keyword evidence="2" id="KW-0812">Transmembrane</keyword>
<reference evidence="4" key="1">
    <citation type="submission" date="2019-07" db="EMBL/GenBank/DDBJ databases">
        <title>Arthrobacter KR32 sp. nov., isolated from mountain cheese made of cows milk.</title>
        <authorList>
            <person name="Flegler A."/>
        </authorList>
    </citation>
    <scope>NUCLEOTIDE SEQUENCE [LARGE SCALE GENOMIC DNA]</scope>
    <source>
        <strain evidence="4">KR32</strain>
    </source>
</reference>
<keyword evidence="2" id="KW-0472">Membrane</keyword>
<proteinExistence type="predicted"/>
<comment type="caution">
    <text evidence="3">The sequence shown here is derived from an EMBL/GenBank/DDBJ whole genome shotgun (WGS) entry which is preliminary data.</text>
</comment>
<evidence type="ECO:0000256" key="2">
    <source>
        <dbReference type="SAM" id="Phobius"/>
    </source>
</evidence>
<name>A0A7X1TME4_9MICC</name>
<dbReference type="EMBL" id="VJXX01000001">
    <property type="protein sequence ID" value="MPY09460.1"/>
    <property type="molecule type" value="Genomic_DNA"/>
</dbReference>
<evidence type="ECO:0000313" key="4">
    <source>
        <dbReference type="Proteomes" id="UP000326464"/>
    </source>
</evidence>
<evidence type="ECO:0000313" key="3">
    <source>
        <dbReference type="EMBL" id="MPY09460.1"/>
    </source>
</evidence>